<reference evidence="1" key="1">
    <citation type="submission" date="2020-06" db="EMBL/GenBank/DDBJ databases">
        <title>Legume-microbial interactions unlock mineral nutrients during tropical forest succession.</title>
        <authorList>
            <person name="Epihov D.Z."/>
        </authorList>
    </citation>
    <scope>NUCLEOTIDE SEQUENCE [LARGE SCALE GENOMIC DNA]</scope>
    <source>
        <strain evidence="1">Pan2503</strain>
    </source>
</reference>
<evidence type="ECO:0000313" key="2">
    <source>
        <dbReference type="Proteomes" id="UP000567293"/>
    </source>
</evidence>
<accession>A0A7V8NNF5</accession>
<comment type="caution">
    <text evidence="1">The sequence shown here is derived from an EMBL/GenBank/DDBJ whole genome shotgun (WGS) entry which is preliminary data.</text>
</comment>
<keyword evidence="2" id="KW-1185">Reference proteome</keyword>
<dbReference type="Proteomes" id="UP000567293">
    <property type="component" value="Unassembled WGS sequence"/>
</dbReference>
<name>A0A7V8NNF5_9BACT</name>
<dbReference type="EMBL" id="JACDQQ010000620">
    <property type="protein sequence ID" value="MBA0084575.1"/>
    <property type="molecule type" value="Genomic_DNA"/>
</dbReference>
<sequence length="46" mass="5126">MAKRFASDLPVTQPIKFELVLSLKTDKALGLTILVTQIARIDEVIE</sequence>
<protein>
    <submittedName>
        <fullName evidence="1">Uncharacterized protein</fullName>
    </submittedName>
</protein>
<organism evidence="1 2">
    <name type="scientific">Candidatus Acidiferrum panamense</name>
    <dbReference type="NCBI Taxonomy" id="2741543"/>
    <lineage>
        <taxon>Bacteria</taxon>
        <taxon>Pseudomonadati</taxon>
        <taxon>Acidobacteriota</taxon>
        <taxon>Terriglobia</taxon>
        <taxon>Candidatus Acidiferrales</taxon>
        <taxon>Candidatus Acidiferrum</taxon>
    </lineage>
</organism>
<evidence type="ECO:0000313" key="1">
    <source>
        <dbReference type="EMBL" id="MBA0084575.1"/>
    </source>
</evidence>
<gene>
    <name evidence="1" type="ORF">HRJ53_06245</name>
</gene>
<proteinExistence type="predicted"/>
<dbReference type="AlphaFoldDB" id="A0A7V8NNF5"/>